<evidence type="ECO:0000256" key="6">
    <source>
        <dbReference type="ARBA" id="ARBA00030119"/>
    </source>
</evidence>
<keyword evidence="5" id="KW-0411">Iron-sulfur</keyword>
<evidence type="ECO:0000313" key="14">
    <source>
        <dbReference type="EMBL" id="SEB95046.1"/>
    </source>
</evidence>
<dbReference type="Proteomes" id="UP000182409">
    <property type="component" value="Unassembled WGS sequence"/>
</dbReference>
<organism evidence="14 15">
    <name type="scientific">Terriglobus roseus</name>
    <dbReference type="NCBI Taxonomy" id="392734"/>
    <lineage>
        <taxon>Bacteria</taxon>
        <taxon>Pseudomonadati</taxon>
        <taxon>Acidobacteriota</taxon>
        <taxon>Terriglobia</taxon>
        <taxon>Terriglobales</taxon>
        <taxon>Acidobacteriaceae</taxon>
        <taxon>Terriglobus</taxon>
    </lineage>
</organism>
<dbReference type="Gene3D" id="3.20.20.70">
    <property type="entry name" value="Aldolase class I"/>
    <property type="match status" value="1"/>
</dbReference>
<dbReference type="Pfam" id="PF01180">
    <property type="entry name" value="DHO_dh"/>
    <property type="match status" value="1"/>
</dbReference>
<evidence type="ECO:0000256" key="12">
    <source>
        <dbReference type="ARBA" id="ARBA00049728"/>
    </source>
</evidence>
<dbReference type="RefSeq" id="WP_074654082.1">
    <property type="nucleotide sequence ID" value="NZ_FNSD01000001.1"/>
</dbReference>
<proteinExistence type="inferred from homology"/>
<dbReference type="Gene3D" id="3.30.70.20">
    <property type="match status" value="2"/>
</dbReference>
<evidence type="ECO:0000256" key="4">
    <source>
        <dbReference type="ARBA" id="ARBA00023004"/>
    </source>
</evidence>
<evidence type="ECO:0000313" key="15">
    <source>
        <dbReference type="Proteomes" id="UP000182409"/>
    </source>
</evidence>
<dbReference type="FunFam" id="3.20.20.70:FF:000027">
    <property type="entry name" value="Dihydropyrimidine dehydrogenase [NADP(+)]"/>
    <property type="match status" value="1"/>
</dbReference>
<evidence type="ECO:0000256" key="5">
    <source>
        <dbReference type="ARBA" id="ARBA00023014"/>
    </source>
</evidence>
<dbReference type="CDD" id="cd02940">
    <property type="entry name" value="DHPD_FMN"/>
    <property type="match status" value="1"/>
</dbReference>
<sequence>MPTLENTFCGIPCLNPFWLASAPPTNCGEQVMRAFDAGWGGAVWKTIGEPVTNVSSRYSSIDWEGRRMMGLNNIELISDRPTITNLREIAEVKRRYPKHVVIASLMVESKRERWHDIVAKVEDAGADGLELNFGCPHGMSERGMGSAVGQVPEYAERITSWVKEKARTPVIVKLTPNINDIRMPARAARRGGADALSAINTINSITGIDLDTLEPRPMVDGNSTHGGYCGPAVKPIALSMVQQIMSDADAALPLSGIGGVATWRDAVEFLLLGASNVQVCTAVMHYGYRLVEDMADGMLQWMSEKGYETIDDFRGLSLPKMREWKQLNMNYKVVAHIDESKCIGCQLCYTACWDGAHQCIHNDRVRQNRLTPAQTLSEGAGRVSMTPIPKLDSNGPGLLHGVTPLERIPRVDEHHCVGCNLCSLVCPVDECITMVPIDSGLPTYTWEQRVADGTTPASAADCAIPTEV</sequence>
<accession>A0A1H4NIJ8</accession>
<evidence type="ECO:0000256" key="9">
    <source>
        <dbReference type="ARBA" id="ARBA00048792"/>
    </source>
</evidence>
<dbReference type="PROSITE" id="PS51379">
    <property type="entry name" value="4FE4S_FER_2"/>
    <property type="match status" value="2"/>
</dbReference>
<dbReference type="InterPro" id="IPR013785">
    <property type="entry name" value="Aldolase_TIM"/>
</dbReference>
<feature type="domain" description="4Fe-4S ferredoxin-type" evidence="13">
    <location>
        <begin position="333"/>
        <end position="362"/>
    </location>
</feature>
<dbReference type="SUPFAM" id="SSF51395">
    <property type="entry name" value="FMN-linked oxidoreductases"/>
    <property type="match status" value="1"/>
</dbReference>
<dbReference type="EMBL" id="FNSD01000001">
    <property type="protein sequence ID" value="SEB95046.1"/>
    <property type="molecule type" value="Genomic_DNA"/>
</dbReference>
<dbReference type="Pfam" id="PF00037">
    <property type="entry name" value="Fer4"/>
    <property type="match status" value="1"/>
</dbReference>
<reference evidence="14 15" key="1">
    <citation type="submission" date="2016-10" db="EMBL/GenBank/DDBJ databases">
        <authorList>
            <person name="de Groot N.N."/>
        </authorList>
    </citation>
    <scope>NUCLEOTIDE SEQUENCE [LARGE SCALE GENOMIC DNA]</scope>
    <source>
        <strain evidence="14 15">AB35.6</strain>
    </source>
</reference>
<dbReference type="SUPFAM" id="SSF54862">
    <property type="entry name" value="4Fe-4S ferredoxins"/>
    <property type="match status" value="1"/>
</dbReference>
<dbReference type="EC" id="1.3.1.1" evidence="12"/>
<evidence type="ECO:0000256" key="10">
    <source>
        <dbReference type="ARBA" id="ARBA00049578"/>
    </source>
</evidence>
<dbReference type="AlphaFoldDB" id="A0A1H4NIJ8"/>
<comment type="function">
    <text evidence="10">Involved in pyrimidine base degradation. Catalyzes physiologically the reduction of uracil to 5,6-dihydrouracil (DHU) by using NADH as a specific cosubstrate. It also catalyzes the reverse reaction and the reduction of thymine to 5,6-dihydrothymine (DHT).</text>
</comment>
<dbReference type="PANTHER" id="PTHR43073">
    <property type="entry name" value="DIHYDROPYRIMIDINE DEHYDROGENASE [NADP(+)]"/>
    <property type="match status" value="1"/>
</dbReference>
<evidence type="ECO:0000259" key="13">
    <source>
        <dbReference type="PROSITE" id="PS51379"/>
    </source>
</evidence>
<evidence type="ECO:0000256" key="2">
    <source>
        <dbReference type="ARBA" id="ARBA00022723"/>
    </source>
</evidence>
<gene>
    <name evidence="14" type="ORF">SAMN05443244_2263</name>
</gene>
<feature type="domain" description="4Fe-4S ferredoxin-type" evidence="13">
    <location>
        <begin position="407"/>
        <end position="437"/>
    </location>
</feature>
<dbReference type="GO" id="GO:0005737">
    <property type="term" value="C:cytoplasm"/>
    <property type="evidence" value="ECO:0007669"/>
    <property type="project" value="InterPro"/>
</dbReference>
<comment type="subunit">
    <text evidence="11">Heterotetramer of 2 PreA and 2 PreT subunits.</text>
</comment>
<keyword evidence="4" id="KW-0408">Iron</keyword>
<dbReference type="GO" id="GO:0046872">
    <property type="term" value="F:metal ion binding"/>
    <property type="evidence" value="ECO:0007669"/>
    <property type="project" value="UniProtKB-KW"/>
</dbReference>
<dbReference type="InterPro" id="IPR017900">
    <property type="entry name" value="4Fe4S_Fe_S_CS"/>
</dbReference>
<dbReference type="InterPro" id="IPR017896">
    <property type="entry name" value="4Fe4S_Fe-S-bd"/>
</dbReference>
<evidence type="ECO:0000256" key="7">
    <source>
        <dbReference type="ARBA" id="ARBA00032722"/>
    </source>
</evidence>
<keyword evidence="3" id="KW-0560">Oxidoreductase</keyword>
<evidence type="ECO:0000256" key="3">
    <source>
        <dbReference type="ARBA" id="ARBA00023002"/>
    </source>
</evidence>
<dbReference type="OrthoDB" id="9794954at2"/>
<dbReference type="PROSITE" id="PS00198">
    <property type="entry name" value="4FE4S_FER_1"/>
    <property type="match status" value="1"/>
</dbReference>
<evidence type="ECO:0000256" key="8">
    <source>
        <dbReference type="ARBA" id="ARBA00047685"/>
    </source>
</evidence>
<evidence type="ECO:0000256" key="1">
    <source>
        <dbReference type="ARBA" id="ARBA00010804"/>
    </source>
</evidence>
<dbReference type="PANTHER" id="PTHR43073:SF2">
    <property type="entry name" value="DIHYDROPYRIMIDINE DEHYDROGENASE [NADP(+)]"/>
    <property type="match status" value="1"/>
</dbReference>
<comment type="catalytic activity">
    <reaction evidence="9">
        <text>5,6-dihydrouracil + NAD(+) = uracil + NADH + H(+)</text>
        <dbReference type="Rhea" id="RHEA:20189"/>
        <dbReference type="ChEBI" id="CHEBI:15378"/>
        <dbReference type="ChEBI" id="CHEBI:15901"/>
        <dbReference type="ChEBI" id="CHEBI:17568"/>
        <dbReference type="ChEBI" id="CHEBI:57540"/>
        <dbReference type="ChEBI" id="CHEBI:57945"/>
        <dbReference type="EC" id="1.3.1.1"/>
    </reaction>
</comment>
<name>A0A1H4NIJ8_9BACT</name>
<dbReference type="NCBIfam" id="NF006183">
    <property type="entry name" value="PRK08318.1"/>
    <property type="match status" value="1"/>
</dbReference>
<protein>
    <recommendedName>
        <fullName evidence="12">dihydrouracil dehydrogenase (NAD(+))</fullName>
        <ecNumber evidence="12">1.3.1.1</ecNumber>
    </recommendedName>
    <alternativeName>
        <fullName evidence="7">Dihydrothymine dehydrogenase</fullName>
    </alternativeName>
    <alternativeName>
        <fullName evidence="6">Dihydrouracil dehydrogenase</fullName>
    </alternativeName>
</protein>
<comment type="catalytic activity">
    <reaction evidence="8">
        <text>5,6-dihydrothymine + NAD(+) = thymine + NADH + H(+)</text>
        <dbReference type="Rhea" id="RHEA:28791"/>
        <dbReference type="ChEBI" id="CHEBI:15378"/>
        <dbReference type="ChEBI" id="CHEBI:17821"/>
        <dbReference type="ChEBI" id="CHEBI:27468"/>
        <dbReference type="ChEBI" id="CHEBI:57540"/>
        <dbReference type="ChEBI" id="CHEBI:57945"/>
        <dbReference type="EC" id="1.3.1.1"/>
    </reaction>
</comment>
<dbReference type="GO" id="GO:0051536">
    <property type="term" value="F:iron-sulfur cluster binding"/>
    <property type="evidence" value="ECO:0007669"/>
    <property type="project" value="UniProtKB-KW"/>
</dbReference>
<evidence type="ECO:0000256" key="11">
    <source>
        <dbReference type="ARBA" id="ARBA00049714"/>
    </source>
</evidence>
<dbReference type="GO" id="GO:0004159">
    <property type="term" value="F:dihydropyrimidine dehydrogenase (NAD+) activity"/>
    <property type="evidence" value="ECO:0007669"/>
    <property type="project" value="UniProtKB-EC"/>
</dbReference>
<comment type="similarity">
    <text evidence="1">Belongs to the dihydropyrimidine dehydrogenase family.</text>
</comment>
<dbReference type="InterPro" id="IPR005720">
    <property type="entry name" value="Dihydroorotate_DH_cat"/>
</dbReference>
<keyword evidence="2" id="KW-0479">Metal-binding</keyword>